<protein>
    <submittedName>
        <fullName evidence="1">Uncharacterized protein</fullName>
    </submittedName>
</protein>
<sequence>MFRSAHARFTATLIVSVLGFVLALVVLPASGLLDEPLVMLSPPH</sequence>
<dbReference type="Proteomes" id="UP001606305">
    <property type="component" value="Unassembled WGS sequence"/>
</dbReference>
<gene>
    <name evidence="1" type="ORF">ACG00X_19665</name>
</gene>
<dbReference type="RefSeq" id="WP_394490657.1">
    <property type="nucleotide sequence ID" value="NZ_JBIGIA010000017.1"/>
</dbReference>
<organism evidence="1 2">
    <name type="scientific">Pelomonas nitida</name>
    <dbReference type="NCBI Taxonomy" id="3299027"/>
    <lineage>
        <taxon>Bacteria</taxon>
        <taxon>Pseudomonadati</taxon>
        <taxon>Pseudomonadota</taxon>
        <taxon>Betaproteobacteria</taxon>
        <taxon>Burkholderiales</taxon>
        <taxon>Sphaerotilaceae</taxon>
        <taxon>Roseateles</taxon>
    </lineage>
</organism>
<comment type="caution">
    <text evidence="1">The sequence shown here is derived from an EMBL/GenBank/DDBJ whole genome shotgun (WGS) entry which is preliminary data.</text>
</comment>
<evidence type="ECO:0000313" key="2">
    <source>
        <dbReference type="Proteomes" id="UP001606305"/>
    </source>
</evidence>
<reference evidence="1 2" key="1">
    <citation type="submission" date="2024-09" db="EMBL/GenBank/DDBJ databases">
        <title>Novel species of the genus Pelomonas and Roseateles isolated from streams.</title>
        <authorList>
            <person name="Lu H."/>
        </authorList>
    </citation>
    <scope>NUCLEOTIDE SEQUENCE [LARGE SCALE GENOMIC DNA]</scope>
    <source>
        <strain evidence="1 2">BYS96W</strain>
    </source>
</reference>
<proteinExistence type="predicted"/>
<dbReference type="EMBL" id="JBIGIA010000017">
    <property type="protein sequence ID" value="MFG6459057.1"/>
    <property type="molecule type" value="Genomic_DNA"/>
</dbReference>
<evidence type="ECO:0000313" key="1">
    <source>
        <dbReference type="EMBL" id="MFG6459057.1"/>
    </source>
</evidence>
<name>A0ABW7GAX2_9BURK</name>
<accession>A0ABW7GAX2</accession>
<keyword evidence="2" id="KW-1185">Reference proteome</keyword>